<dbReference type="PANTHER" id="PTHR11941:SF27">
    <property type="entry name" value="ETHYLMALONYL-COA DECARBOXYLASE"/>
    <property type="match status" value="1"/>
</dbReference>
<feature type="chain" id="PRO_5007898975" description="3-hydroxyisobutyryl-coenzyme A hydrolase" evidence="2">
    <location>
        <begin position="22"/>
        <end position="314"/>
    </location>
</feature>
<organism evidence="3">
    <name type="scientific">Absidia glauca</name>
    <name type="common">Pin mould</name>
    <dbReference type="NCBI Taxonomy" id="4829"/>
    <lineage>
        <taxon>Eukaryota</taxon>
        <taxon>Fungi</taxon>
        <taxon>Fungi incertae sedis</taxon>
        <taxon>Mucoromycota</taxon>
        <taxon>Mucoromycotina</taxon>
        <taxon>Mucoromycetes</taxon>
        <taxon>Mucorales</taxon>
        <taxon>Cunninghamellaceae</taxon>
        <taxon>Absidia</taxon>
    </lineage>
</organism>
<protein>
    <recommendedName>
        <fullName evidence="5">3-hydroxyisobutyryl-coenzyme A hydrolase</fullName>
    </recommendedName>
</protein>
<dbReference type="CDD" id="cd06558">
    <property type="entry name" value="crotonase-like"/>
    <property type="match status" value="1"/>
</dbReference>
<dbReference type="InterPro" id="IPR029045">
    <property type="entry name" value="ClpP/crotonase-like_dom_sf"/>
</dbReference>
<feature type="signal peptide" evidence="2">
    <location>
        <begin position="1"/>
        <end position="21"/>
    </location>
</feature>
<name>A0A168MFR2_ABSGL</name>
<reference evidence="3" key="1">
    <citation type="submission" date="2016-04" db="EMBL/GenBank/DDBJ databases">
        <authorList>
            <person name="Evans L.H."/>
            <person name="Alamgir A."/>
            <person name="Owens N."/>
            <person name="Weber N.D."/>
            <person name="Virtaneva K."/>
            <person name="Barbian K."/>
            <person name="Babar A."/>
            <person name="Rosenke K."/>
        </authorList>
    </citation>
    <scope>NUCLEOTIDE SEQUENCE [LARGE SCALE GENOMIC DNA]</scope>
    <source>
        <strain evidence="3">CBS 101.48</strain>
    </source>
</reference>
<dbReference type="Gene3D" id="3.90.226.10">
    <property type="entry name" value="2-enoyl-CoA Hydratase, Chain A, domain 1"/>
    <property type="match status" value="1"/>
</dbReference>
<sequence length="314" mass="33965">MPLSSFPTLFSLSLFISITMSLLPTDPLSITSEKLRSLGQGEVIYNASFAPGVALIELRHAERHNSFSGKMMAQFRDIILRLEQLSSDSDLVAVIMTGCAGKSFCSGIGTTIEFSFASSLIFFLRLDLAFAQEHMQGDAKETVNRFMHDTLTRFSRLSLITVASMAGAALGGGTELLTAFDYICMDSGTFIRFVQTRMGVSSPWGGARRLVPRIGRKHALRVLGSAPVITAAYGLQVGLVDTIVNSGSKEAAYGACLQACLTLVEPFVVDQKSNDCVSPAAVRGMKQLVVRSEDPSDIDYEMFLFNSVVGSSRL</sequence>
<dbReference type="SUPFAM" id="SSF52096">
    <property type="entry name" value="ClpP/crotonase"/>
    <property type="match status" value="1"/>
</dbReference>
<evidence type="ECO:0000313" key="4">
    <source>
        <dbReference type="Proteomes" id="UP000078561"/>
    </source>
</evidence>
<dbReference type="GO" id="GO:0016829">
    <property type="term" value="F:lyase activity"/>
    <property type="evidence" value="ECO:0007669"/>
    <property type="project" value="UniProtKB-KW"/>
</dbReference>
<dbReference type="GO" id="GO:0006635">
    <property type="term" value="P:fatty acid beta-oxidation"/>
    <property type="evidence" value="ECO:0007669"/>
    <property type="project" value="TreeGrafter"/>
</dbReference>
<dbReference type="InterPro" id="IPR001753">
    <property type="entry name" value="Enoyl-CoA_hydra/iso"/>
</dbReference>
<keyword evidence="2" id="KW-0732">Signal</keyword>
<dbReference type="GO" id="GO:0005829">
    <property type="term" value="C:cytosol"/>
    <property type="evidence" value="ECO:0007669"/>
    <property type="project" value="TreeGrafter"/>
</dbReference>
<accession>A0A168MFR2</accession>
<dbReference type="OrthoDB" id="410701at2759"/>
<dbReference type="Proteomes" id="UP000078561">
    <property type="component" value="Unassembled WGS sequence"/>
</dbReference>
<dbReference type="EMBL" id="LT552109">
    <property type="protein sequence ID" value="SAL98440.1"/>
    <property type="molecule type" value="Genomic_DNA"/>
</dbReference>
<evidence type="ECO:0008006" key="5">
    <source>
        <dbReference type="Google" id="ProtNLM"/>
    </source>
</evidence>
<dbReference type="AlphaFoldDB" id="A0A168MFR2"/>
<keyword evidence="4" id="KW-1185">Reference proteome</keyword>
<dbReference type="PANTHER" id="PTHR11941">
    <property type="entry name" value="ENOYL-COA HYDRATASE-RELATED"/>
    <property type="match status" value="1"/>
</dbReference>
<evidence type="ECO:0000256" key="2">
    <source>
        <dbReference type="SAM" id="SignalP"/>
    </source>
</evidence>
<evidence type="ECO:0000313" key="3">
    <source>
        <dbReference type="EMBL" id="SAL98440.1"/>
    </source>
</evidence>
<keyword evidence="1" id="KW-0456">Lyase</keyword>
<proteinExistence type="predicted"/>
<gene>
    <name evidence="3" type="primary">ABSGL_03977.1 scaffold 4782</name>
</gene>
<dbReference type="STRING" id="4829.A0A168MFR2"/>
<evidence type="ECO:0000256" key="1">
    <source>
        <dbReference type="ARBA" id="ARBA00023239"/>
    </source>
</evidence>
<dbReference type="InParanoid" id="A0A168MFR2"/>
<dbReference type="Pfam" id="PF00378">
    <property type="entry name" value="ECH_1"/>
    <property type="match status" value="2"/>
</dbReference>